<feature type="compositionally biased region" description="Low complexity" evidence="1">
    <location>
        <begin position="375"/>
        <end position="384"/>
    </location>
</feature>
<organism evidence="2 3">
    <name type="scientific">Coemansia javaensis</name>
    <dbReference type="NCBI Taxonomy" id="2761396"/>
    <lineage>
        <taxon>Eukaryota</taxon>
        <taxon>Fungi</taxon>
        <taxon>Fungi incertae sedis</taxon>
        <taxon>Zoopagomycota</taxon>
        <taxon>Kickxellomycotina</taxon>
        <taxon>Kickxellomycetes</taxon>
        <taxon>Kickxellales</taxon>
        <taxon>Kickxellaceae</taxon>
        <taxon>Coemansia</taxon>
    </lineage>
</organism>
<evidence type="ECO:0000313" key="3">
    <source>
        <dbReference type="Proteomes" id="UP001140217"/>
    </source>
</evidence>
<accession>A0A9W8H6J0</accession>
<feature type="compositionally biased region" description="Polar residues" evidence="1">
    <location>
        <begin position="316"/>
        <end position="325"/>
    </location>
</feature>
<dbReference type="Proteomes" id="UP001140217">
    <property type="component" value="Unassembled WGS sequence"/>
</dbReference>
<gene>
    <name evidence="2" type="ORF">H4R18_004304</name>
</gene>
<feature type="compositionally biased region" description="Low complexity" evidence="1">
    <location>
        <begin position="291"/>
        <end position="301"/>
    </location>
</feature>
<feature type="region of interest" description="Disordered" evidence="1">
    <location>
        <begin position="183"/>
        <end position="202"/>
    </location>
</feature>
<feature type="compositionally biased region" description="Basic residues" evidence="1">
    <location>
        <begin position="349"/>
        <end position="361"/>
    </location>
</feature>
<dbReference type="EMBL" id="JANBUL010000202">
    <property type="protein sequence ID" value="KAJ2778942.1"/>
    <property type="molecule type" value="Genomic_DNA"/>
</dbReference>
<comment type="caution">
    <text evidence="2">The sequence shown here is derived from an EMBL/GenBank/DDBJ whole genome shotgun (WGS) entry which is preliminary data.</text>
</comment>
<evidence type="ECO:0000313" key="2">
    <source>
        <dbReference type="EMBL" id="KAJ2778942.1"/>
    </source>
</evidence>
<proteinExistence type="predicted"/>
<name>A0A9W8H6J0_9FUNG</name>
<feature type="region of interest" description="Disordered" evidence="1">
    <location>
        <begin position="261"/>
        <end position="389"/>
    </location>
</feature>
<reference evidence="2" key="1">
    <citation type="submission" date="2022-07" db="EMBL/GenBank/DDBJ databases">
        <title>Phylogenomic reconstructions and comparative analyses of Kickxellomycotina fungi.</title>
        <authorList>
            <person name="Reynolds N.K."/>
            <person name="Stajich J.E."/>
            <person name="Barry K."/>
            <person name="Grigoriev I.V."/>
            <person name="Crous P."/>
            <person name="Smith M.E."/>
        </authorList>
    </citation>
    <scope>NUCLEOTIDE SEQUENCE</scope>
    <source>
        <strain evidence="2">NBRC 105414</strain>
    </source>
</reference>
<evidence type="ECO:0000256" key="1">
    <source>
        <dbReference type="SAM" id="MobiDB-lite"/>
    </source>
</evidence>
<feature type="compositionally biased region" description="Low complexity" evidence="1">
    <location>
        <begin position="261"/>
        <end position="278"/>
    </location>
</feature>
<protein>
    <submittedName>
        <fullName evidence="2">Uncharacterized protein</fullName>
    </submittedName>
</protein>
<dbReference type="OrthoDB" id="5573832at2759"/>
<sequence length="404" mass="42178">MSSAAGPGTPGLAMVPTSPGLSIVSVAGESSIALTRGQFAVECGGVLLDPATSEVCLLFYPDTSEWRLPIGRPEWAPGAPSTAGCEPAAHAAQRQISRVTGYRCSHVHPRVAAQGDAQACAYAGPHMVEPLALQIEQRTGAARASVDGEHAEPGGAYEPGGQFVMTYYYLAWLTQNRFESKAATHPVGPATPELADSTVNRQPPRTLPLAEVTWFKMDTAAQVLTHSADKIALREAIHRLSRLPAPAPPFAYSAVLQPAEAAPGSPAAGEAAASDSASHTSRPAGPGGEAQQQQQQQQQQQTPPPQPSSSSSSSSALSDNATKADNGSRALSPVHRNIDLIRKTATSLSKRRGMFSTRRRAHASDAATDPPPAATPAEPEAPAARPQVPRVLSMFYRLVGSSSA</sequence>
<dbReference type="AlphaFoldDB" id="A0A9W8H6J0"/>
<keyword evidence="3" id="KW-1185">Reference proteome</keyword>